<evidence type="ECO:0000313" key="1">
    <source>
        <dbReference type="EMBL" id="EMS16158.1"/>
    </source>
</evidence>
<dbReference type="AlphaFoldDB" id="M7X7V8"/>
<organism evidence="1 2">
    <name type="scientific">Entamoeba histolytica HM-3:IMSS</name>
    <dbReference type="NCBI Taxonomy" id="885315"/>
    <lineage>
        <taxon>Eukaryota</taxon>
        <taxon>Amoebozoa</taxon>
        <taxon>Evosea</taxon>
        <taxon>Archamoebae</taxon>
        <taxon>Mastigamoebida</taxon>
        <taxon>Entamoebidae</taxon>
        <taxon>Entamoeba</taxon>
    </lineage>
</organism>
<proteinExistence type="predicted"/>
<protein>
    <submittedName>
        <fullName evidence="1">Uncharacterized protein</fullName>
    </submittedName>
</protein>
<gene>
    <name evidence="1" type="ORF">KM1_203480</name>
</gene>
<dbReference type="VEuPathDB" id="AmoebaDB:KM1_203480"/>
<dbReference type="Proteomes" id="UP000030780">
    <property type="component" value="Unassembled WGS sequence"/>
</dbReference>
<reference evidence="1 2" key="1">
    <citation type="submission" date="2013-01" db="EMBL/GenBank/DDBJ databases">
        <authorList>
            <person name="Inman J."/>
            <person name="Zafar N."/>
            <person name="Lorenzi H."/>
            <person name="Caler E."/>
        </authorList>
    </citation>
    <scope>NUCLEOTIDE SEQUENCE [LARGE SCALE GENOMIC DNA]</scope>
    <source>
        <strain evidence="1 2">HM-3:IMSS</strain>
    </source>
</reference>
<dbReference type="EMBL" id="KB637495">
    <property type="protein sequence ID" value="EMS16158.1"/>
    <property type="molecule type" value="Genomic_DNA"/>
</dbReference>
<name>M7X7V8_ENTHI</name>
<evidence type="ECO:0000313" key="2">
    <source>
        <dbReference type="Proteomes" id="UP000030780"/>
    </source>
</evidence>
<accession>M7X7V8</accession>
<sequence>MNTKRIQDLKQLIDELQFEVNERLKTNTTIEGRALLFAIAHWAYHLMFIKEFNYDQCLFEYLLYLLKDVSSLLVNYGSLEDLLDQIRFFYDKENYQYFN</sequence>